<gene>
    <name evidence="3" type="ORF">THII_2737</name>
</gene>
<evidence type="ECO:0000313" key="4">
    <source>
        <dbReference type="Proteomes" id="UP000031623"/>
    </source>
</evidence>
<organism evidence="3 4">
    <name type="scientific">Thioploca ingrica</name>
    <dbReference type="NCBI Taxonomy" id="40754"/>
    <lineage>
        <taxon>Bacteria</taxon>
        <taxon>Pseudomonadati</taxon>
        <taxon>Pseudomonadota</taxon>
        <taxon>Gammaproteobacteria</taxon>
        <taxon>Thiotrichales</taxon>
        <taxon>Thiotrichaceae</taxon>
        <taxon>Thioploca</taxon>
    </lineage>
</organism>
<dbReference type="HOGENOM" id="CLU_326738_0_0_6"/>
<dbReference type="STRING" id="40754.THII_2737"/>
<name>A0A090AI63_9GAMM</name>
<dbReference type="PANTHER" id="PTHR47763:SF1">
    <property type="entry name" value="DUF659 DOMAIN-CONTAINING PROTEIN"/>
    <property type="match status" value="1"/>
</dbReference>
<dbReference type="PROSITE" id="PS50234">
    <property type="entry name" value="VWFA"/>
    <property type="match status" value="1"/>
</dbReference>
<accession>A0A090AI63</accession>
<dbReference type="GO" id="GO:0004674">
    <property type="term" value="F:protein serine/threonine kinase activity"/>
    <property type="evidence" value="ECO:0007669"/>
    <property type="project" value="TreeGrafter"/>
</dbReference>
<evidence type="ECO:0000259" key="2">
    <source>
        <dbReference type="PROSITE" id="PS50234"/>
    </source>
</evidence>
<protein>
    <recommendedName>
        <fullName evidence="2">VWFA domain-containing protein</fullName>
    </recommendedName>
</protein>
<reference evidence="3 4" key="1">
    <citation type="journal article" date="2014" name="ISME J.">
        <title>Ecophysiology of Thioploca ingrica as revealed by the complete genome sequence supplemented with proteomic evidence.</title>
        <authorList>
            <person name="Kojima H."/>
            <person name="Ogura Y."/>
            <person name="Yamamoto N."/>
            <person name="Togashi T."/>
            <person name="Mori H."/>
            <person name="Watanabe T."/>
            <person name="Nemoto F."/>
            <person name="Kurokawa K."/>
            <person name="Hayashi T."/>
            <person name="Fukui M."/>
        </authorList>
    </citation>
    <scope>NUCLEOTIDE SEQUENCE [LARGE SCALE GENOMIC DNA]</scope>
</reference>
<dbReference type="InterPro" id="IPR052969">
    <property type="entry name" value="Thr-specific_kinase-like"/>
</dbReference>
<dbReference type="PANTHER" id="PTHR47763">
    <property type="entry name" value="ALPHA-PROTEIN KINASE VWKA"/>
    <property type="match status" value="1"/>
</dbReference>
<dbReference type="EMBL" id="AP014633">
    <property type="protein sequence ID" value="BAP57034.1"/>
    <property type="molecule type" value="Genomic_DNA"/>
</dbReference>
<dbReference type="GO" id="GO:0005737">
    <property type="term" value="C:cytoplasm"/>
    <property type="evidence" value="ECO:0007669"/>
    <property type="project" value="TreeGrafter"/>
</dbReference>
<evidence type="ECO:0000256" key="1">
    <source>
        <dbReference type="SAM" id="MobiDB-lite"/>
    </source>
</evidence>
<feature type="domain" description="VWFA" evidence="2">
    <location>
        <begin position="295"/>
        <end position="518"/>
    </location>
</feature>
<evidence type="ECO:0000313" key="3">
    <source>
        <dbReference type="EMBL" id="BAP57034.1"/>
    </source>
</evidence>
<dbReference type="AlphaFoldDB" id="A0A090AI63"/>
<feature type="compositionally biased region" description="Polar residues" evidence="1">
    <location>
        <begin position="133"/>
        <end position="151"/>
    </location>
</feature>
<dbReference type="OrthoDB" id="9801841at2"/>
<dbReference type="SUPFAM" id="SSF53300">
    <property type="entry name" value="vWA-like"/>
    <property type="match status" value="1"/>
</dbReference>
<dbReference type="KEGG" id="tig:THII_2737"/>
<dbReference type="Proteomes" id="UP000031623">
    <property type="component" value="Chromosome"/>
</dbReference>
<keyword evidence="4" id="KW-1185">Reference proteome</keyword>
<dbReference type="Gene3D" id="3.40.50.410">
    <property type="entry name" value="von Willebrand factor, type A domain"/>
    <property type="match status" value="1"/>
</dbReference>
<dbReference type="InterPro" id="IPR036465">
    <property type="entry name" value="vWFA_dom_sf"/>
</dbReference>
<proteinExistence type="predicted"/>
<dbReference type="InterPro" id="IPR002035">
    <property type="entry name" value="VWF_A"/>
</dbReference>
<feature type="region of interest" description="Disordered" evidence="1">
    <location>
        <begin position="132"/>
        <end position="151"/>
    </location>
</feature>
<sequence length="775" mass="88411">MSNLARMIIGLGWCFISLSIYAKPTLGTCTNYFKPPLLKEDGQISTTLAVRVLRHDAPVYSEETADKIKENLAFGDSLEPLKLGHREQQQRIQVMKPDSTQPSGWMDSSDLLCAFSPLVNDKGIEQKLFIKTPPSTEKNPQSVTAYPSPNDTRCDPKQGIICKQLSRFELFFIFADDPETRRYLLVDEFDITGYKPLIGWVDYDKGIHWNTVLGLRPQENITAYSTPPTDKAEAKPAIEIQGGKIWYDRSRIAERIPLLEIDQPPGYYHIAAAGIGMPGFETLDTQVLETMKQVDVFFLLDGTTSMGPYIQSATSAAKKIVNTLRNNTNFIETSFRFGFRVYRDVFADAIRTDCHGGICEGMPLAATTCHLDTTATYDNWVKFDEQLSQVKETTADQDDFPEQLFAGLEHALQDVASCKDRTKLLFVIGDHGDAQPQLPPQLLQQLKQFHKLIIFFIQTPPATSQSNNPQQYLQAYHDFQNQAQAIIKLLIPAKFKGQKINRREYLLSLNQTQLVDKVLDLVKFYSESAIVNEVAQQIRGGDSLENIINKWLAKGDMPVLYWQLLDKAACQQLGKQCQNSIDHRVIDAYIPTQAKVAEEIRLTAIQLDEWRAILRRLSDVKIRPVEDQRLEFIKILRQEIQDILGKPPVYTDEEQTLTELMKRKTGLPMRNQSPLLQYSLKEIEEIPRCELRRLITWVDSMHQVLNNVRSAPTLKVSFTLKPYPPEQCPLATPKGKAIPELVFDPPQKMGETEEYRYDRSFRGQVIYWLPIEFLP</sequence>